<evidence type="ECO:0000256" key="6">
    <source>
        <dbReference type="ARBA" id="ARBA00023136"/>
    </source>
</evidence>
<evidence type="ECO:0000256" key="2">
    <source>
        <dbReference type="ARBA" id="ARBA00022676"/>
    </source>
</evidence>
<evidence type="ECO:0000256" key="7">
    <source>
        <dbReference type="SAM" id="MobiDB-lite"/>
    </source>
</evidence>
<feature type="region of interest" description="Disordered" evidence="7">
    <location>
        <begin position="612"/>
        <end position="634"/>
    </location>
</feature>
<dbReference type="SUPFAM" id="SSF53448">
    <property type="entry name" value="Nucleotide-diphospho-sugar transferases"/>
    <property type="match status" value="1"/>
</dbReference>
<feature type="transmembrane region" description="Helical" evidence="8">
    <location>
        <begin position="537"/>
        <end position="558"/>
    </location>
</feature>
<proteinExistence type="predicted"/>
<feature type="domain" description="Type II secretion system protein GspE N-terminal" evidence="9">
    <location>
        <begin position="60"/>
        <end position="147"/>
    </location>
</feature>
<feature type="transmembrane region" description="Helical" evidence="8">
    <location>
        <begin position="496"/>
        <end position="525"/>
    </location>
</feature>
<reference evidence="10 11" key="1">
    <citation type="submission" date="2024-06" db="EMBL/GenBank/DDBJ databases">
        <authorList>
            <person name="Lee S.D."/>
        </authorList>
    </citation>
    <scope>NUCLEOTIDE SEQUENCE [LARGE SCALE GENOMIC DNA]</scope>
    <source>
        <strain evidence="10 11">N1-10</strain>
    </source>
</reference>
<evidence type="ECO:0000256" key="5">
    <source>
        <dbReference type="ARBA" id="ARBA00022989"/>
    </source>
</evidence>
<dbReference type="RefSeq" id="WP_380562894.1">
    <property type="nucleotide sequence ID" value="NZ_JBEUKS010000001.1"/>
</dbReference>
<protein>
    <submittedName>
        <fullName evidence="10">Glycosyltransferase</fullName>
        <ecNumber evidence="10">2.4.-.-</ecNumber>
    </submittedName>
</protein>
<comment type="caution">
    <text evidence="10">The sequence shown here is derived from an EMBL/GenBank/DDBJ whole genome shotgun (WGS) entry which is preliminary data.</text>
</comment>
<dbReference type="Gene3D" id="3.90.550.10">
    <property type="entry name" value="Spore Coat Polysaccharide Biosynthesis Protein SpsA, Chain A"/>
    <property type="match status" value="1"/>
</dbReference>
<evidence type="ECO:0000313" key="10">
    <source>
        <dbReference type="EMBL" id="MFC1437505.1"/>
    </source>
</evidence>
<evidence type="ECO:0000259" key="9">
    <source>
        <dbReference type="Pfam" id="PF05157"/>
    </source>
</evidence>
<dbReference type="SUPFAM" id="SSF160246">
    <property type="entry name" value="EspE N-terminal domain-like"/>
    <property type="match status" value="1"/>
</dbReference>
<keyword evidence="4 8" id="KW-0812">Transmembrane</keyword>
<dbReference type="EC" id="2.4.-.-" evidence="10"/>
<feature type="transmembrane region" description="Helical" evidence="8">
    <location>
        <begin position="168"/>
        <end position="189"/>
    </location>
</feature>
<dbReference type="CDD" id="cd06427">
    <property type="entry name" value="CESA_like_2"/>
    <property type="match status" value="1"/>
</dbReference>
<sequence>METLPYSPPDQDVLAVLPPSDALARAHAEAVRLRVPLAEQLAAEGAVGQEQLDRLLAGHWGVPYVALQESAADPVQVNAQPAARLWREGWIPLWRSADGGAVRVGFVGRPDRERVQQVAQAVGAPVEPAVVSQDAFREALLRCHREELVELAVSGLALRSPLQSAQRVLTRAQQVIAAVLVVLIALGFLADWRSALTAVFTVVNVAFLFSVVFKFVVCMRGAEREREEPIGAADLDALDEGSLPGFTVLVPVYREAGIVGQLLYNLGELDWPRAKLEVLVLLEEDDSETVAAARAAQPPAWMKLVVVPQCEPRTKPKACNVGLFFARGDYLVIYDAEDQPDPDQLKKAHLAFTRADGDTVCVQAALNYWNAEENALTRMFTLEYSFWFDYMLPGLDDLRLPIPLGGTSNHFRTDALRRLGGWDPFNVTEDADLGVRAAAEGWRVSVVGSTTYEEANRAYGNWIRQRSRWVKGYLQTLLVHLRAPVRLTRTIGLGQTLAFVLLIGGTPAGFLAAPPLLLLFLVSLLGPVSRLTGVLPAWLLAVSMFDLVVGNAAMIYVSMMGAFRRRRYRLVPWAVLTPLYWLLHCAAAYKALWQLITRPHYWEKTTHGLSTVRHPGQVPDLGPGPQPAVGLDRS</sequence>
<keyword evidence="11" id="KW-1185">Reference proteome</keyword>
<comment type="subcellular location">
    <subcellularLocation>
        <location evidence="1">Membrane</location>
        <topology evidence="1">Multi-pass membrane protein</topology>
    </subcellularLocation>
</comment>
<dbReference type="InterPro" id="IPR029044">
    <property type="entry name" value="Nucleotide-diphossugar_trans"/>
</dbReference>
<evidence type="ECO:0000256" key="3">
    <source>
        <dbReference type="ARBA" id="ARBA00022679"/>
    </source>
</evidence>
<accession>A0ABV6XGW8</accession>
<dbReference type="Pfam" id="PF13641">
    <property type="entry name" value="Glyco_tranf_2_3"/>
    <property type="match status" value="1"/>
</dbReference>
<keyword evidence="5 8" id="KW-1133">Transmembrane helix</keyword>
<evidence type="ECO:0000256" key="8">
    <source>
        <dbReference type="SAM" id="Phobius"/>
    </source>
</evidence>
<evidence type="ECO:0000256" key="1">
    <source>
        <dbReference type="ARBA" id="ARBA00004141"/>
    </source>
</evidence>
<dbReference type="GO" id="GO:0016757">
    <property type="term" value="F:glycosyltransferase activity"/>
    <property type="evidence" value="ECO:0007669"/>
    <property type="project" value="UniProtKB-KW"/>
</dbReference>
<dbReference type="PANTHER" id="PTHR43867:SF2">
    <property type="entry name" value="CELLULOSE SYNTHASE CATALYTIC SUBUNIT A [UDP-FORMING]"/>
    <property type="match status" value="1"/>
</dbReference>
<gene>
    <name evidence="10" type="ORF">ABUW04_04480</name>
</gene>
<evidence type="ECO:0000313" key="11">
    <source>
        <dbReference type="Proteomes" id="UP001592581"/>
    </source>
</evidence>
<dbReference type="InterPro" id="IPR007831">
    <property type="entry name" value="T2SS_GspE_N"/>
</dbReference>
<dbReference type="InterPro" id="IPR037257">
    <property type="entry name" value="T2SS_E_N_sf"/>
</dbReference>
<dbReference type="PANTHER" id="PTHR43867">
    <property type="entry name" value="CELLULOSE SYNTHASE CATALYTIC SUBUNIT A [UDP-FORMING]"/>
    <property type="match status" value="1"/>
</dbReference>
<keyword evidence="2 10" id="KW-0328">Glycosyltransferase</keyword>
<keyword evidence="3 10" id="KW-0808">Transferase</keyword>
<feature type="transmembrane region" description="Helical" evidence="8">
    <location>
        <begin position="195"/>
        <end position="217"/>
    </location>
</feature>
<dbReference type="InterPro" id="IPR050321">
    <property type="entry name" value="Glycosyltr_2/OpgH_subfam"/>
</dbReference>
<name>A0ABV6XGW8_9ACTN</name>
<evidence type="ECO:0000256" key="4">
    <source>
        <dbReference type="ARBA" id="ARBA00022692"/>
    </source>
</evidence>
<dbReference type="EMBL" id="JBEUKS010000001">
    <property type="protein sequence ID" value="MFC1437505.1"/>
    <property type="molecule type" value="Genomic_DNA"/>
</dbReference>
<keyword evidence="6 8" id="KW-0472">Membrane</keyword>
<dbReference type="Pfam" id="PF05157">
    <property type="entry name" value="MshEN"/>
    <property type="match status" value="1"/>
</dbReference>
<feature type="transmembrane region" description="Helical" evidence="8">
    <location>
        <begin position="570"/>
        <end position="592"/>
    </location>
</feature>
<organism evidence="10 11">
    <name type="scientific">Streptacidiphilus jeojiensis</name>
    <dbReference type="NCBI Taxonomy" id="3229225"/>
    <lineage>
        <taxon>Bacteria</taxon>
        <taxon>Bacillati</taxon>
        <taxon>Actinomycetota</taxon>
        <taxon>Actinomycetes</taxon>
        <taxon>Kitasatosporales</taxon>
        <taxon>Streptomycetaceae</taxon>
        <taxon>Streptacidiphilus</taxon>
    </lineage>
</organism>
<dbReference type="Proteomes" id="UP001592581">
    <property type="component" value="Unassembled WGS sequence"/>
</dbReference>